<gene>
    <name evidence="2" type="ORF">MNOR_LOCUS13306</name>
</gene>
<protein>
    <submittedName>
        <fullName evidence="2">Uncharacterized protein</fullName>
    </submittedName>
</protein>
<dbReference type="EMBL" id="CAXKWB010007575">
    <property type="protein sequence ID" value="CAL4087784.1"/>
    <property type="molecule type" value="Genomic_DNA"/>
</dbReference>
<keyword evidence="3" id="KW-1185">Reference proteome</keyword>
<evidence type="ECO:0000313" key="3">
    <source>
        <dbReference type="Proteomes" id="UP001497623"/>
    </source>
</evidence>
<dbReference type="AlphaFoldDB" id="A0AAV2QKV6"/>
<comment type="caution">
    <text evidence="2">The sequence shown here is derived from an EMBL/GenBank/DDBJ whole genome shotgun (WGS) entry which is preliminary data.</text>
</comment>
<evidence type="ECO:0000313" key="2">
    <source>
        <dbReference type="EMBL" id="CAL4087784.1"/>
    </source>
</evidence>
<name>A0AAV2QKV6_MEGNR</name>
<proteinExistence type="predicted"/>
<feature type="non-terminal residue" evidence="2">
    <location>
        <position position="1"/>
    </location>
</feature>
<sequence length="250" mass="27701">RMKINIFTIILLATICYLKAEECNDVLEKCTCLAIKSKGYCQAQGGKNCRATCQFCDISDDPVCKFIARKDCSDIDVSKKCPKYCKPDGPTCPFIPIEKCTEVAVKGQCPLRCSPPPPPVKECPVSQGSVEFTQTVTRTQSIVQTQVITLPAQTRYVTQTTWITTALVGPTQIITRTQNNVQTQVITSTRVINRPAQTQYVTLTQTQTVYRTQGFTQEPRPVQVFANPRPLTFFAQDLVQPVGAINAALQ</sequence>
<accession>A0AAV2QKV6</accession>
<feature type="signal peptide" evidence="1">
    <location>
        <begin position="1"/>
        <end position="20"/>
    </location>
</feature>
<organism evidence="2 3">
    <name type="scientific">Meganyctiphanes norvegica</name>
    <name type="common">Northern krill</name>
    <name type="synonym">Thysanopoda norvegica</name>
    <dbReference type="NCBI Taxonomy" id="48144"/>
    <lineage>
        <taxon>Eukaryota</taxon>
        <taxon>Metazoa</taxon>
        <taxon>Ecdysozoa</taxon>
        <taxon>Arthropoda</taxon>
        <taxon>Crustacea</taxon>
        <taxon>Multicrustacea</taxon>
        <taxon>Malacostraca</taxon>
        <taxon>Eumalacostraca</taxon>
        <taxon>Eucarida</taxon>
        <taxon>Euphausiacea</taxon>
        <taxon>Euphausiidae</taxon>
        <taxon>Meganyctiphanes</taxon>
    </lineage>
</organism>
<reference evidence="2 3" key="1">
    <citation type="submission" date="2024-05" db="EMBL/GenBank/DDBJ databases">
        <authorList>
            <person name="Wallberg A."/>
        </authorList>
    </citation>
    <scope>NUCLEOTIDE SEQUENCE [LARGE SCALE GENOMIC DNA]</scope>
</reference>
<keyword evidence="1" id="KW-0732">Signal</keyword>
<evidence type="ECO:0000256" key="1">
    <source>
        <dbReference type="SAM" id="SignalP"/>
    </source>
</evidence>
<feature type="chain" id="PRO_5043405063" evidence="1">
    <location>
        <begin position="21"/>
        <end position="250"/>
    </location>
</feature>
<dbReference type="Proteomes" id="UP001497623">
    <property type="component" value="Unassembled WGS sequence"/>
</dbReference>